<dbReference type="GO" id="GO:0008312">
    <property type="term" value="F:7S RNA binding"/>
    <property type="evidence" value="ECO:0007669"/>
    <property type="project" value="UniProtKB-UniRule"/>
</dbReference>
<comment type="subunit">
    <text evidence="4">Part of the signal recognition particle protein translocation system, which is composed of SRP and FtsY. Archaeal SRP consists of a 7S RNA molecule of 300 nucleotides and two protein subunits: SRP54 and SRP19.</text>
</comment>
<dbReference type="GO" id="GO:0006614">
    <property type="term" value="P:SRP-dependent cotranslational protein targeting to membrane"/>
    <property type="evidence" value="ECO:0007669"/>
    <property type="project" value="InterPro"/>
</dbReference>
<gene>
    <name evidence="4" type="primary">srp19</name>
    <name evidence="5" type="ORF">ENO77_00680</name>
</gene>
<keyword evidence="4" id="KW-0694">RNA-binding</keyword>
<comment type="caution">
    <text evidence="5">The sequence shown here is derived from an EMBL/GenBank/DDBJ whole genome shotgun (WGS) entry which is preliminary data.</text>
</comment>
<keyword evidence="1 4" id="KW-0963">Cytoplasm</keyword>
<dbReference type="EMBL" id="DSGT01000002">
    <property type="protein sequence ID" value="HEW52690.1"/>
    <property type="molecule type" value="Genomic_DNA"/>
</dbReference>
<accession>A0A7C2V8S2</accession>
<dbReference type="InterPro" id="IPR002778">
    <property type="entry name" value="Signal_recog_particle_SRP19"/>
</dbReference>
<evidence type="ECO:0000313" key="5">
    <source>
        <dbReference type="EMBL" id="HEW52690.1"/>
    </source>
</evidence>
<dbReference type="HAMAP" id="MF_00305">
    <property type="entry name" value="SRP19"/>
    <property type="match status" value="1"/>
</dbReference>
<organism evidence="5">
    <name type="scientific">Ignisphaera aggregans</name>
    <dbReference type="NCBI Taxonomy" id="334771"/>
    <lineage>
        <taxon>Archaea</taxon>
        <taxon>Thermoproteota</taxon>
        <taxon>Thermoprotei</taxon>
        <taxon>Desulfurococcales</taxon>
        <taxon>Desulfurococcaceae</taxon>
        <taxon>Ignisphaera</taxon>
    </lineage>
</organism>
<protein>
    <recommendedName>
        <fullName evidence="4">Signal recognition particle 19 kDa protein</fullName>
        <shortName evidence="4">SRP19</shortName>
    </recommendedName>
</protein>
<dbReference type="InterPro" id="IPR036521">
    <property type="entry name" value="SRP19-like_sf"/>
</dbReference>
<evidence type="ECO:0000256" key="2">
    <source>
        <dbReference type="ARBA" id="ARBA00023135"/>
    </source>
</evidence>
<comment type="similarity">
    <text evidence="4">Belongs to the SRP19 family.</text>
</comment>
<dbReference type="GO" id="GO:0048500">
    <property type="term" value="C:signal recognition particle"/>
    <property type="evidence" value="ECO:0007669"/>
    <property type="project" value="UniProtKB-UniRule"/>
</dbReference>
<dbReference type="Gene3D" id="3.30.56.30">
    <property type="entry name" value="Signal recognition particle, SRP19-like subunit"/>
    <property type="match status" value="1"/>
</dbReference>
<proteinExistence type="inferred from homology"/>
<evidence type="ECO:0000256" key="1">
    <source>
        <dbReference type="ARBA" id="ARBA00022490"/>
    </source>
</evidence>
<name>A0A7C2V8S2_9CREN</name>
<evidence type="ECO:0000256" key="3">
    <source>
        <dbReference type="ARBA" id="ARBA00023274"/>
    </source>
</evidence>
<dbReference type="SUPFAM" id="SSF69695">
    <property type="entry name" value="SRP19"/>
    <property type="match status" value="1"/>
</dbReference>
<dbReference type="InterPro" id="IPR022938">
    <property type="entry name" value="SRP19_arc-type"/>
</dbReference>
<dbReference type="AlphaFoldDB" id="A0A7C2V8S2"/>
<keyword evidence="3 4" id="KW-0687">Ribonucleoprotein</keyword>
<reference evidence="5" key="1">
    <citation type="journal article" date="2020" name="mSystems">
        <title>Genome- and Community-Level Interaction Insights into Carbon Utilization and Element Cycling Functions of Hydrothermarchaeota in Hydrothermal Sediment.</title>
        <authorList>
            <person name="Zhou Z."/>
            <person name="Liu Y."/>
            <person name="Xu W."/>
            <person name="Pan J."/>
            <person name="Luo Z.H."/>
            <person name="Li M."/>
        </authorList>
    </citation>
    <scope>NUCLEOTIDE SEQUENCE [LARGE SCALE GENOMIC DNA]</scope>
    <source>
        <strain evidence="5">SpSt-16</strain>
    </source>
</reference>
<comment type="function">
    <text evidence="4">Involved in targeting and insertion of nascent membrane proteins into the cytoplasmic membrane. Binds directly to 7S RNA and mediates binding of the 54 kDa subunit of the SRP.</text>
</comment>
<keyword evidence="2 4" id="KW-0733">Signal recognition particle</keyword>
<sequence length="101" mass="12000">MPDYHIFWLAYFDCTLRRKYGRRVPLDLCIDNPKPSEFIEICKKMGLDCEYVDKRYPRAWYKPYGYILIKGVTVKKADLLKAIAKELKNLRAKSRGVTQQH</sequence>
<dbReference type="Pfam" id="PF01922">
    <property type="entry name" value="SRP19"/>
    <property type="match status" value="1"/>
</dbReference>
<comment type="subcellular location">
    <subcellularLocation>
        <location evidence="4">Cytoplasm</location>
    </subcellularLocation>
</comment>
<evidence type="ECO:0000256" key="4">
    <source>
        <dbReference type="HAMAP-Rule" id="MF_00305"/>
    </source>
</evidence>